<evidence type="ECO:0000313" key="3">
    <source>
        <dbReference type="EMBL" id="KAG2884912.1"/>
    </source>
</evidence>
<proteinExistence type="predicted"/>
<comment type="caution">
    <text evidence="2">The sequence shown here is derived from an EMBL/GenBank/DDBJ whole genome shotgun (WGS) entry which is preliminary data.</text>
</comment>
<evidence type="ECO:0000313" key="4">
    <source>
        <dbReference type="EMBL" id="KAG2894115.1"/>
    </source>
</evidence>
<feature type="region of interest" description="Disordered" evidence="1">
    <location>
        <begin position="24"/>
        <end position="59"/>
    </location>
</feature>
<gene>
    <name evidence="2" type="ORF">PC113_g21427</name>
    <name evidence="3" type="ORF">PC115_g21180</name>
    <name evidence="4" type="ORF">PC117_g23566</name>
    <name evidence="5" type="ORF">PC118_g21334</name>
</gene>
<dbReference type="Proteomes" id="UP000774804">
    <property type="component" value="Unassembled WGS sequence"/>
</dbReference>
<dbReference type="AlphaFoldDB" id="A0A8T0Y8M3"/>
<protein>
    <submittedName>
        <fullName evidence="2">Uncharacterized protein</fullName>
    </submittedName>
</protein>
<feature type="compositionally biased region" description="Polar residues" evidence="1">
    <location>
        <begin position="44"/>
        <end position="59"/>
    </location>
</feature>
<accession>A0A8T0Y8M3</accession>
<evidence type="ECO:0000256" key="1">
    <source>
        <dbReference type="SAM" id="MobiDB-lite"/>
    </source>
</evidence>
<evidence type="ECO:0000313" key="2">
    <source>
        <dbReference type="EMBL" id="KAG2828667.1"/>
    </source>
</evidence>
<sequence length="74" mass="7665">MFGVLENGADKGADCTRATALGSSGCPGKCPHDDVHPTRADSVHGSTATQSISEGQTQNDAVNICQNSRIYLDS</sequence>
<dbReference type="EMBL" id="RCMK01001445">
    <property type="protein sequence ID" value="KAG2894115.1"/>
    <property type="molecule type" value="Genomic_DNA"/>
</dbReference>
<organism evidence="2 6">
    <name type="scientific">Phytophthora cactorum</name>
    <dbReference type="NCBI Taxonomy" id="29920"/>
    <lineage>
        <taxon>Eukaryota</taxon>
        <taxon>Sar</taxon>
        <taxon>Stramenopiles</taxon>
        <taxon>Oomycota</taxon>
        <taxon>Peronosporomycetes</taxon>
        <taxon>Peronosporales</taxon>
        <taxon>Peronosporaceae</taxon>
        <taxon>Phytophthora</taxon>
    </lineage>
</organism>
<evidence type="ECO:0000313" key="5">
    <source>
        <dbReference type="EMBL" id="KAG2962620.1"/>
    </source>
</evidence>
<dbReference type="Proteomes" id="UP000736787">
    <property type="component" value="Unassembled WGS sequence"/>
</dbReference>
<dbReference type="Proteomes" id="UP000735874">
    <property type="component" value="Unassembled WGS sequence"/>
</dbReference>
<reference evidence="2" key="1">
    <citation type="submission" date="2018-10" db="EMBL/GenBank/DDBJ databases">
        <title>Effector identification in a new, highly contiguous assembly of the strawberry crown rot pathogen Phytophthora cactorum.</title>
        <authorList>
            <person name="Armitage A.D."/>
            <person name="Nellist C.F."/>
            <person name="Bates H."/>
            <person name="Vickerstaff R.J."/>
            <person name="Harrison R.J."/>
        </authorList>
    </citation>
    <scope>NUCLEOTIDE SEQUENCE</scope>
    <source>
        <strain evidence="2">15-7</strain>
        <strain evidence="3">4032</strain>
        <strain evidence="4">4040</strain>
        <strain evidence="5">P415</strain>
    </source>
</reference>
<evidence type="ECO:0000313" key="6">
    <source>
        <dbReference type="Proteomes" id="UP000735874"/>
    </source>
</evidence>
<dbReference type="Proteomes" id="UP000697107">
    <property type="component" value="Unassembled WGS sequence"/>
</dbReference>
<name>A0A8T0Y8M3_9STRA</name>
<dbReference type="EMBL" id="RCMI01001458">
    <property type="protein sequence ID" value="KAG2884912.1"/>
    <property type="molecule type" value="Genomic_DNA"/>
</dbReference>
<dbReference type="EMBL" id="RCML01001434">
    <property type="protein sequence ID" value="KAG2962620.1"/>
    <property type="molecule type" value="Genomic_DNA"/>
</dbReference>
<feature type="compositionally biased region" description="Basic and acidic residues" evidence="1">
    <location>
        <begin position="30"/>
        <end position="42"/>
    </location>
</feature>
<dbReference type="EMBL" id="RCMG01001385">
    <property type="protein sequence ID" value="KAG2828667.1"/>
    <property type="molecule type" value="Genomic_DNA"/>
</dbReference>